<dbReference type="EMBL" id="BGZK01000230">
    <property type="protein sequence ID" value="GBP30223.1"/>
    <property type="molecule type" value="Genomic_DNA"/>
</dbReference>
<comment type="caution">
    <text evidence="1">The sequence shown here is derived from an EMBL/GenBank/DDBJ whole genome shotgun (WGS) entry which is preliminary data.</text>
</comment>
<dbReference type="OrthoDB" id="10065625at2759"/>
<reference evidence="1 2" key="1">
    <citation type="journal article" date="2019" name="Commun. Biol.">
        <title>The bagworm genome reveals a unique fibroin gene that provides high tensile strength.</title>
        <authorList>
            <person name="Kono N."/>
            <person name="Nakamura H."/>
            <person name="Ohtoshi R."/>
            <person name="Tomita M."/>
            <person name="Numata K."/>
            <person name="Arakawa K."/>
        </authorList>
    </citation>
    <scope>NUCLEOTIDE SEQUENCE [LARGE SCALE GENOMIC DNA]</scope>
</reference>
<keyword evidence="2" id="KW-1185">Reference proteome</keyword>
<proteinExistence type="predicted"/>
<organism evidence="1 2">
    <name type="scientific">Eumeta variegata</name>
    <name type="common">Bagworm moth</name>
    <name type="synonym">Eumeta japonica</name>
    <dbReference type="NCBI Taxonomy" id="151549"/>
    <lineage>
        <taxon>Eukaryota</taxon>
        <taxon>Metazoa</taxon>
        <taxon>Ecdysozoa</taxon>
        <taxon>Arthropoda</taxon>
        <taxon>Hexapoda</taxon>
        <taxon>Insecta</taxon>
        <taxon>Pterygota</taxon>
        <taxon>Neoptera</taxon>
        <taxon>Endopterygota</taxon>
        <taxon>Lepidoptera</taxon>
        <taxon>Glossata</taxon>
        <taxon>Ditrysia</taxon>
        <taxon>Tineoidea</taxon>
        <taxon>Psychidae</taxon>
        <taxon>Oiketicinae</taxon>
        <taxon>Eumeta</taxon>
    </lineage>
</organism>
<sequence>MTLGAARKLRFDQSISEEFFSELICSGRSSYCKEGTKTPKSSARSKQSRPRRMLTHMLFMDFWKIRRVHSNLNAIHHHVETTKQALCFIIKTQISSPADVSYLDYPGYNMKHSFEPYADVCIYVLKDSCCRRFGNLEVGGLGGGESVPPDRIEASACFEIGRKPAAMATESLRIRGAGRGGGDRLMLQT</sequence>
<gene>
    <name evidence="1" type="ORF">EVAR_94531_1</name>
</gene>
<dbReference type="Proteomes" id="UP000299102">
    <property type="component" value="Unassembled WGS sequence"/>
</dbReference>
<evidence type="ECO:0000313" key="1">
    <source>
        <dbReference type="EMBL" id="GBP30223.1"/>
    </source>
</evidence>
<protein>
    <submittedName>
        <fullName evidence="1">Uncharacterized protein</fullName>
    </submittedName>
</protein>
<evidence type="ECO:0000313" key="2">
    <source>
        <dbReference type="Proteomes" id="UP000299102"/>
    </source>
</evidence>
<name>A0A4C1UUP8_EUMVA</name>
<dbReference type="AlphaFoldDB" id="A0A4C1UUP8"/>
<accession>A0A4C1UUP8</accession>